<keyword evidence="3" id="KW-1185">Reference proteome</keyword>
<dbReference type="EMBL" id="KN550554">
    <property type="protein sequence ID" value="KHJ93890.1"/>
    <property type="molecule type" value="Genomic_DNA"/>
</dbReference>
<dbReference type="GO" id="GO:0004867">
    <property type="term" value="F:serine-type endopeptidase inhibitor activity"/>
    <property type="evidence" value="ECO:0007669"/>
    <property type="project" value="UniProtKB-KW"/>
</dbReference>
<keyword evidence="1" id="KW-0722">Serine protease inhibitor</keyword>
<evidence type="ECO:0000313" key="3">
    <source>
        <dbReference type="Proteomes" id="UP000053660"/>
    </source>
</evidence>
<evidence type="ECO:0000313" key="2">
    <source>
        <dbReference type="EMBL" id="KHJ93890.1"/>
    </source>
</evidence>
<dbReference type="Proteomes" id="UP000053660">
    <property type="component" value="Unassembled WGS sequence"/>
</dbReference>
<dbReference type="OrthoDB" id="671595at2759"/>
<dbReference type="AlphaFoldDB" id="A0A0B1TES5"/>
<gene>
    <name evidence="2" type="ORF">OESDEN_06184</name>
</gene>
<name>A0A0B1TES5_OESDE</name>
<proteinExistence type="predicted"/>
<keyword evidence="1" id="KW-0646">Protease inhibitor</keyword>
<reference evidence="2 3" key="1">
    <citation type="submission" date="2014-03" db="EMBL/GenBank/DDBJ databases">
        <title>Draft genome of the hookworm Oesophagostomum dentatum.</title>
        <authorList>
            <person name="Mitreva M."/>
        </authorList>
    </citation>
    <scope>NUCLEOTIDE SEQUENCE [LARGE SCALE GENOMIC DNA]</scope>
    <source>
        <strain evidence="2 3">OD-Hann</strain>
    </source>
</reference>
<dbReference type="SUPFAM" id="SSF57567">
    <property type="entry name" value="Serine protease inhibitors"/>
    <property type="match status" value="1"/>
</dbReference>
<accession>A0A0B1TES5</accession>
<sequence length="67" mass="7617">MFIIAVAHGLSASQEKFRRESHCLEFVKAGIPIQTCGKGRCDCRPTYSRDDNGKCIPVEQCNKRPRY</sequence>
<dbReference type="Gene3D" id="2.10.25.10">
    <property type="entry name" value="Laminin"/>
    <property type="match status" value="1"/>
</dbReference>
<dbReference type="InterPro" id="IPR036084">
    <property type="entry name" value="Ser_inhib-like_sf"/>
</dbReference>
<protein>
    <submittedName>
        <fullName evidence="2">Uncharacterized protein</fullName>
    </submittedName>
</protein>
<evidence type="ECO:0000256" key="1">
    <source>
        <dbReference type="ARBA" id="ARBA00022900"/>
    </source>
</evidence>
<organism evidence="2 3">
    <name type="scientific">Oesophagostomum dentatum</name>
    <name type="common">Nodular worm</name>
    <dbReference type="NCBI Taxonomy" id="61180"/>
    <lineage>
        <taxon>Eukaryota</taxon>
        <taxon>Metazoa</taxon>
        <taxon>Ecdysozoa</taxon>
        <taxon>Nematoda</taxon>
        <taxon>Chromadorea</taxon>
        <taxon>Rhabditida</taxon>
        <taxon>Rhabditina</taxon>
        <taxon>Rhabditomorpha</taxon>
        <taxon>Strongyloidea</taxon>
        <taxon>Strongylidae</taxon>
        <taxon>Oesophagostomum</taxon>
    </lineage>
</organism>